<dbReference type="EMBL" id="JABEZZ010000013">
    <property type="protein sequence ID" value="MBA0601962.1"/>
    <property type="molecule type" value="Genomic_DNA"/>
</dbReference>
<name>A0A7J8QLI4_GOSRA</name>
<evidence type="ECO:0000313" key="3">
    <source>
        <dbReference type="Proteomes" id="UP000593578"/>
    </source>
</evidence>
<gene>
    <name evidence="2" type="ORF">Gorai_002163</name>
</gene>
<keyword evidence="1" id="KW-0175">Coiled coil</keyword>
<dbReference type="Proteomes" id="UP000593578">
    <property type="component" value="Unassembled WGS sequence"/>
</dbReference>
<feature type="non-terminal residue" evidence="2">
    <location>
        <position position="1"/>
    </location>
</feature>
<feature type="coiled-coil region" evidence="1">
    <location>
        <begin position="13"/>
        <end position="47"/>
    </location>
</feature>
<comment type="caution">
    <text evidence="2">The sequence shown here is derived from an EMBL/GenBank/DDBJ whole genome shotgun (WGS) entry which is preliminary data.</text>
</comment>
<evidence type="ECO:0000256" key="1">
    <source>
        <dbReference type="SAM" id="Coils"/>
    </source>
</evidence>
<accession>A0A7J8QLI4</accession>
<sequence>MIDFAFPYLLQFIREYTGKVDELIKDKIEAQKEVKAKEQEEKDVIAQQNSNAFYYRTCMHSCYLLPCPHRQCQAWEVLLHHPWEEWECLQCQLSACHQWAAI</sequence>
<reference evidence="2 3" key="1">
    <citation type="journal article" date="2019" name="Genome Biol. Evol.">
        <title>Insights into the evolution of the New World diploid cottons (Gossypium, subgenus Houzingenia) based on genome sequencing.</title>
        <authorList>
            <person name="Grover C.E."/>
            <person name="Arick M.A. 2nd"/>
            <person name="Thrash A."/>
            <person name="Conover J.L."/>
            <person name="Sanders W.S."/>
            <person name="Peterson D.G."/>
            <person name="Frelichowski J.E."/>
            <person name="Scheffler J.A."/>
            <person name="Scheffler B.E."/>
            <person name="Wendel J.F."/>
        </authorList>
    </citation>
    <scope>NUCLEOTIDE SEQUENCE [LARGE SCALE GENOMIC DNA]</scope>
    <source>
        <strain evidence="2">8</strain>
        <tissue evidence="2">Leaf</tissue>
    </source>
</reference>
<organism evidence="2 3">
    <name type="scientific">Gossypium raimondii</name>
    <name type="common">Peruvian cotton</name>
    <name type="synonym">Gossypium klotzschianum subsp. raimondii</name>
    <dbReference type="NCBI Taxonomy" id="29730"/>
    <lineage>
        <taxon>Eukaryota</taxon>
        <taxon>Viridiplantae</taxon>
        <taxon>Streptophyta</taxon>
        <taxon>Embryophyta</taxon>
        <taxon>Tracheophyta</taxon>
        <taxon>Spermatophyta</taxon>
        <taxon>Magnoliopsida</taxon>
        <taxon>eudicotyledons</taxon>
        <taxon>Gunneridae</taxon>
        <taxon>Pentapetalae</taxon>
        <taxon>rosids</taxon>
        <taxon>malvids</taxon>
        <taxon>Malvales</taxon>
        <taxon>Malvaceae</taxon>
        <taxon>Malvoideae</taxon>
        <taxon>Gossypium</taxon>
    </lineage>
</organism>
<proteinExistence type="predicted"/>
<dbReference type="AlphaFoldDB" id="A0A7J8QLI4"/>
<evidence type="ECO:0000313" key="2">
    <source>
        <dbReference type="EMBL" id="MBA0601962.1"/>
    </source>
</evidence>
<protein>
    <submittedName>
        <fullName evidence="2">Uncharacterized protein</fullName>
    </submittedName>
</protein>